<dbReference type="InterPro" id="IPR036412">
    <property type="entry name" value="HAD-like_sf"/>
</dbReference>
<protein>
    <recommendedName>
        <fullName evidence="2">Phosphoglycolate phosphatase</fullName>
    </recommendedName>
</protein>
<evidence type="ECO:0000313" key="1">
    <source>
        <dbReference type="EMBL" id="CAD9569864.1"/>
    </source>
</evidence>
<proteinExistence type="predicted"/>
<gene>
    <name evidence="1" type="ORF">LDAN0321_LOCUS7018</name>
</gene>
<evidence type="ECO:0008006" key="2">
    <source>
        <dbReference type="Google" id="ProtNLM"/>
    </source>
</evidence>
<dbReference type="Gene3D" id="3.40.50.1000">
    <property type="entry name" value="HAD superfamily/HAD-like"/>
    <property type="match status" value="2"/>
</dbReference>
<dbReference type="EMBL" id="HBGY01011077">
    <property type="protein sequence ID" value="CAD9569864.1"/>
    <property type="molecule type" value="Transcribed_RNA"/>
</dbReference>
<dbReference type="GO" id="GO:0009507">
    <property type="term" value="C:chloroplast"/>
    <property type="evidence" value="ECO:0007669"/>
    <property type="project" value="TreeGrafter"/>
</dbReference>
<reference evidence="1" key="1">
    <citation type="submission" date="2021-01" db="EMBL/GenBank/DDBJ databases">
        <authorList>
            <person name="Corre E."/>
            <person name="Pelletier E."/>
            <person name="Niang G."/>
            <person name="Scheremetjew M."/>
            <person name="Finn R."/>
            <person name="Kale V."/>
            <person name="Holt S."/>
            <person name="Cochrane G."/>
            <person name="Meng A."/>
            <person name="Brown T."/>
            <person name="Cohen L."/>
        </authorList>
    </citation>
    <scope>NUCLEOTIDE SEQUENCE</scope>
    <source>
        <strain evidence="1">B650</strain>
    </source>
</reference>
<name>A0A7S2K8W4_9STRA</name>
<dbReference type="InterPro" id="IPR023214">
    <property type="entry name" value="HAD_sf"/>
</dbReference>
<dbReference type="Pfam" id="PF13242">
    <property type="entry name" value="Hydrolase_like"/>
    <property type="match status" value="1"/>
</dbReference>
<sequence>MVQTLKDSGKKLAILSNTSSPGSFALGKLRRYGFDPEHFEGAVTSGEEASKHIYSNYQGCKALLLTWNSDSNSNIEQFLKQCGDIELTQDPEDADLIIAHGMHVIRGNLNDNLKDISLGGLFSNEDYKVLDPVLKKCAALRLPMINSNPDMVVVMPGGILAPMPGKISARYEELGGKCAFFGKPHQPHFEACIEQLGLTKDRVVHVGDSLHHDIVGANDTGIASVFVASAGVHAKELGLNLGELPNDDALTDLFTRHGIIPTHTVPLFRL</sequence>
<accession>A0A7S2K8W4</accession>
<dbReference type="PANTHER" id="PTHR19288">
    <property type="entry name" value="4-NITROPHENYLPHOSPHATASE-RELATED"/>
    <property type="match status" value="1"/>
</dbReference>
<dbReference type="PANTHER" id="PTHR19288:SF90">
    <property type="entry name" value="OS08G0542600 PROTEIN"/>
    <property type="match status" value="1"/>
</dbReference>
<dbReference type="AlphaFoldDB" id="A0A7S2K8W4"/>
<organism evidence="1">
    <name type="scientific">Leptocylindrus danicus</name>
    <dbReference type="NCBI Taxonomy" id="163516"/>
    <lineage>
        <taxon>Eukaryota</taxon>
        <taxon>Sar</taxon>
        <taxon>Stramenopiles</taxon>
        <taxon>Ochrophyta</taxon>
        <taxon>Bacillariophyta</taxon>
        <taxon>Coscinodiscophyceae</taxon>
        <taxon>Chaetocerotophycidae</taxon>
        <taxon>Leptocylindrales</taxon>
        <taxon>Leptocylindraceae</taxon>
        <taxon>Leptocylindrus</taxon>
    </lineage>
</organism>
<dbReference type="GO" id="GO:0016791">
    <property type="term" value="F:phosphatase activity"/>
    <property type="evidence" value="ECO:0007669"/>
    <property type="project" value="TreeGrafter"/>
</dbReference>
<dbReference type="SUPFAM" id="SSF56784">
    <property type="entry name" value="HAD-like"/>
    <property type="match status" value="1"/>
</dbReference>